<evidence type="ECO:0000259" key="4">
    <source>
        <dbReference type="PROSITE" id="PS01124"/>
    </source>
</evidence>
<keyword evidence="1" id="KW-0805">Transcription regulation</keyword>
<dbReference type="Proteomes" id="UP000619743">
    <property type="component" value="Unassembled WGS sequence"/>
</dbReference>
<evidence type="ECO:0000256" key="2">
    <source>
        <dbReference type="ARBA" id="ARBA00023125"/>
    </source>
</evidence>
<keyword evidence="3" id="KW-0804">Transcription</keyword>
<dbReference type="InterPro" id="IPR020449">
    <property type="entry name" value="Tscrpt_reg_AraC-type_HTH"/>
</dbReference>
<reference evidence="6" key="1">
    <citation type="journal article" date="2019" name="Int. J. Syst. Evol. Microbiol.">
        <title>The Global Catalogue of Microorganisms (GCM) 10K type strain sequencing project: providing services to taxonomists for standard genome sequencing and annotation.</title>
        <authorList>
            <consortium name="The Broad Institute Genomics Platform"/>
            <consortium name="The Broad Institute Genome Sequencing Center for Infectious Disease"/>
            <person name="Wu L."/>
            <person name="Ma J."/>
        </authorList>
    </citation>
    <scope>NUCLEOTIDE SEQUENCE [LARGE SCALE GENOMIC DNA]</scope>
    <source>
        <strain evidence="6">CGMCC 1.10130</strain>
    </source>
</reference>
<sequence length="292" mass="34010">MTNVSFENIHLPAATHYGLRHYQLRPDQCFSIDDHFHLMYELMWFRDISASVTIQERSYSLRANSLLFVPSLMVHRMKTEAKRQDFFLLQYEAGLYADLDLLPQQQPMLLPLITELEERDAERMNHLTGWLEQVEEGPQQLLLKQSLMRTLLLFVAQLQHQQRHLQSSEFSGHRAQSGMNKVFPLLQRLESDPKLQISLDDAASYCGMSRYHFSRTFKTLLGQNFKDYLLKRKISAAVGLLINTELTIAEIAYQCEFTDSAYFCAKFKQQMGQTPRQFRNGVLQANEFATSE</sequence>
<dbReference type="PANTHER" id="PTHR43280">
    <property type="entry name" value="ARAC-FAMILY TRANSCRIPTIONAL REGULATOR"/>
    <property type="match status" value="1"/>
</dbReference>
<evidence type="ECO:0000313" key="5">
    <source>
        <dbReference type="EMBL" id="GGA67296.1"/>
    </source>
</evidence>
<dbReference type="GO" id="GO:0043565">
    <property type="term" value="F:sequence-specific DNA binding"/>
    <property type="evidence" value="ECO:0007669"/>
    <property type="project" value="InterPro"/>
</dbReference>
<gene>
    <name evidence="5" type="ORF">GCM10011369_06200</name>
</gene>
<dbReference type="Gene3D" id="1.10.10.60">
    <property type="entry name" value="Homeodomain-like"/>
    <property type="match status" value="2"/>
</dbReference>
<dbReference type="PROSITE" id="PS01124">
    <property type="entry name" value="HTH_ARAC_FAMILY_2"/>
    <property type="match status" value="1"/>
</dbReference>
<dbReference type="PRINTS" id="PR00032">
    <property type="entry name" value="HTHARAC"/>
</dbReference>
<accession>A0A8J2XNC3</accession>
<comment type="caution">
    <text evidence="5">The sequence shown here is derived from an EMBL/GenBank/DDBJ whole genome shotgun (WGS) entry which is preliminary data.</text>
</comment>
<dbReference type="SMART" id="SM00342">
    <property type="entry name" value="HTH_ARAC"/>
    <property type="match status" value="1"/>
</dbReference>
<dbReference type="OrthoDB" id="5949386at2"/>
<evidence type="ECO:0000313" key="6">
    <source>
        <dbReference type="Proteomes" id="UP000619743"/>
    </source>
</evidence>
<dbReference type="RefSeq" id="WP_087504430.1">
    <property type="nucleotide sequence ID" value="NZ_BMDX01000002.1"/>
</dbReference>
<dbReference type="InterPro" id="IPR009057">
    <property type="entry name" value="Homeodomain-like_sf"/>
</dbReference>
<evidence type="ECO:0000256" key="3">
    <source>
        <dbReference type="ARBA" id="ARBA00023163"/>
    </source>
</evidence>
<feature type="domain" description="HTH araC/xylS-type" evidence="4">
    <location>
        <begin position="180"/>
        <end position="281"/>
    </location>
</feature>
<dbReference type="InterPro" id="IPR018060">
    <property type="entry name" value="HTH_AraC"/>
</dbReference>
<dbReference type="GO" id="GO:0003700">
    <property type="term" value="F:DNA-binding transcription factor activity"/>
    <property type="evidence" value="ECO:0007669"/>
    <property type="project" value="InterPro"/>
</dbReference>
<organism evidence="5 6">
    <name type="scientific">Neiella marina</name>
    <dbReference type="NCBI Taxonomy" id="508461"/>
    <lineage>
        <taxon>Bacteria</taxon>
        <taxon>Pseudomonadati</taxon>
        <taxon>Pseudomonadota</taxon>
        <taxon>Gammaproteobacteria</taxon>
        <taxon>Alteromonadales</taxon>
        <taxon>Echinimonadaceae</taxon>
        <taxon>Neiella</taxon>
    </lineage>
</organism>
<dbReference type="Pfam" id="PF12833">
    <property type="entry name" value="HTH_18"/>
    <property type="match status" value="1"/>
</dbReference>
<dbReference type="SUPFAM" id="SSF46689">
    <property type="entry name" value="Homeodomain-like"/>
    <property type="match status" value="2"/>
</dbReference>
<keyword evidence="2" id="KW-0238">DNA-binding</keyword>
<dbReference type="PANTHER" id="PTHR43280:SF2">
    <property type="entry name" value="HTH-TYPE TRANSCRIPTIONAL REGULATOR EXSA"/>
    <property type="match status" value="1"/>
</dbReference>
<dbReference type="EMBL" id="BMDX01000002">
    <property type="protein sequence ID" value="GGA67296.1"/>
    <property type="molecule type" value="Genomic_DNA"/>
</dbReference>
<protein>
    <recommendedName>
        <fullName evidence="4">HTH araC/xylS-type domain-containing protein</fullName>
    </recommendedName>
</protein>
<name>A0A8J2XNC3_9GAMM</name>
<evidence type="ECO:0000256" key="1">
    <source>
        <dbReference type="ARBA" id="ARBA00023015"/>
    </source>
</evidence>
<proteinExistence type="predicted"/>
<keyword evidence="6" id="KW-1185">Reference proteome</keyword>
<dbReference type="AlphaFoldDB" id="A0A8J2XNC3"/>